<feature type="domain" description="Transcriptional regulator HTH-type FeoC" evidence="1">
    <location>
        <begin position="17"/>
        <end position="64"/>
    </location>
</feature>
<dbReference type="InterPro" id="IPR036388">
    <property type="entry name" value="WH-like_DNA-bd_sf"/>
</dbReference>
<proteinExistence type="predicted"/>
<dbReference type="InterPro" id="IPR015102">
    <property type="entry name" value="Tscrpt_reg_HTH_FeoC"/>
</dbReference>
<name>A0ABZ3C5I1_9ACTN</name>
<dbReference type="EMBL" id="CP115965">
    <property type="protein sequence ID" value="WZW97527.1"/>
    <property type="molecule type" value="Genomic_DNA"/>
</dbReference>
<dbReference type="Proteomes" id="UP001434337">
    <property type="component" value="Chromosome"/>
</dbReference>
<protein>
    <recommendedName>
        <fullName evidence="1">Transcriptional regulator HTH-type FeoC domain-containing protein</fullName>
    </recommendedName>
</protein>
<evidence type="ECO:0000313" key="2">
    <source>
        <dbReference type="EMBL" id="WZW97527.1"/>
    </source>
</evidence>
<dbReference type="Gene3D" id="1.10.10.10">
    <property type="entry name" value="Winged helix-like DNA-binding domain superfamily/Winged helix DNA-binding domain"/>
    <property type="match status" value="1"/>
</dbReference>
<evidence type="ECO:0000259" key="1">
    <source>
        <dbReference type="Pfam" id="PF09012"/>
    </source>
</evidence>
<dbReference type="RefSeq" id="WP_232549468.1">
    <property type="nucleotide sequence ID" value="NZ_CP115965.1"/>
</dbReference>
<evidence type="ECO:0000313" key="3">
    <source>
        <dbReference type="Proteomes" id="UP001434337"/>
    </source>
</evidence>
<keyword evidence="3" id="KW-1185">Reference proteome</keyword>
<gene>
    <name evidence="2" type="ORF">PCC79_11510</name>
</gene>
<sequence length="95" mass="9030">MSGPLSRVLDAFGAGASSLTEVGERTGLAADVVRASVEHLVRLGRIEAKALAAGCPAGGCGGCASGGPGGSPGCGAASPSSARTGPVLVALTLRR</sequence>
<organism evidence="2 3">
    <name type="scientific">Propioniciclava soli</name>
    <dbReference type="NCBI Taxonomy" id="2775081"/>
    <lineage>
        <taxon>Bacteria</taxon>
        <taxon>Bacillati</taxon>
        <taxon>Actinomycetota</taxon>
        <taxon>Actinomycetes</taxon>
        <taxon>Propionibacteriales</taxon>
        <taxon>Propionibacteriaceae</taxon>
        <taxon>Propioniciclava</taxon>
    </lineage>
</organism>
<dbReference type="Pfam" id="PF09012">
    <property type="entry name" value="FeoC"/>
    <property type="match status" value="1"/>
</dbReference>
<accession>A0ABZ3C5I1</accession>
<reference evidence="2 3" key="1">
    <citation type="journal article" date="2023" name="Environ Microbiome">
        <title>A coral-associated actinobacterium mitigates coral bleaching under heat stress.</title>
        <authorList>
            <person name="Li J."/>
            <person name="Zou Y."/>
            <person name="Li Q."/>
            <person name="Zhang J."/>
            <person name="Bourne D.G."/>
            <person name="Lyu Y."/>
            <person name="Liu C."/>
            <person name="Zhang S."/>
        </authorList>
    </citation>
    <scope>NUCLEOTIDE SEQUENCE [LARGE SCALE GENOMIC DNA]</scope>
    <source>
        <strain evidence="2 3">SCSIO 13291</strain>
    </source>
</reference>